<sequence>MSEHRHARLREIGAVLRDIVYVMFGKYGQYLITLATVPLTARVLGPEGMGLLAIGMAAYFIGSLLVDLGITSFLAALVPRGGPQLATLRGNYLLIRVAVLAALGLALGAQWALGAPAAVHMVFLGLFVGGMWAVSEDWILIGEGRFGTSTVYQGIARVCYLVLLVVLLPRFPSASAALLCLLGSALIVLALTWFDVVRRHGKPGTPHDVGATLRIGAPVLTARLLVSSYGQGAAVVYAAVLDAVSLGLFSAGDRLVRAVQSMLDPIGLAMLPRMARDQGADRFWRTTIRVLGACVTAAVAAVALIWVTAPLLIGLLFGSEFADAVTLLRVEALILPATTISSFLTTAVLPVRQDTAGVFIGACVGVAVAGVALAAGARNHSVWALVYGTVAAEFAVAGWYLLRARQLYRRDGGPAGAAVTPAPRIGEKL</sequence>
<feature type="transmembrane region" description="Helical" evidence="7">
    <location>
        <begin position="146"/>
        <end position="168"/>
    </location>
</feature>
<evidence type="ECO:0000256" key="3">
    <source>
        <dbReference type="ARBA" id="ARBA00022475"/>
    </source>
</evidence>
<name>A0A366DYQ5_9NOCA</name>
<keyword evidence="5 7" id="KW-1133">Transmembrane helix</keyword>
<feature type="transmembrane region" description="Helical" evidence="7">
    <location>
        <begin position="358"/>
        <end position="376"/>
    </location>
</feature>
<gene>
    <name evidence="8" type="ORF">DFR74_102817</name>
</gene>
<dbReference type="AlphaFoldDB" id="A0A366DYQ5"/>
<feature type="transmembrane region" description="Helical" evidence="7">
    <location>
        <begin position="333"/>
        <end position="351"/>
    </location>
</feature>
<dbReference type="InterPro" id="IPR050833">
    <property type="entry name" value="Poly_Biosynth_Transport"/>
</dbReference>
<keyword evidence="4 7" id="KW-0812">Transmembrane</keyword>
<comment type="caution">
    <text evidence="8">The sequence shown here is derived from an EMBL/GenBank/DDBJ whole genome shotgun (WGS) entry which is preliminary data.</text>
</comment>
<feature type="transmembrane region" description="Helical" evidence="7">
    <location>
        <begin position="117"/>
        <end position="134"/>
    </location>
</feature>
<dbReference type="Pfam" id="PF01943">
    <property type="entry name" value="Polysacc_synt"/>
    <property type="match status" value="1"/>
</dbReference>
<protein>
    <submittedName>
        <fullName evidence="8">O-antigen/teichoic acid export membrane protein</fullName>
    </submittedName>
</protein>
<feature type="transmembrane region" description="Helical" evidence="7">
    <location>
        <begin position="90"/>
        <end position="111"/>
    </location>
</feature>
<feature type="transmembrane region" description="Helical" evidence="7">
    <location>
        <begin position="290"/>
        <end position="313"/>
    </location>
</feature>
<feature type="transmembrane region" description="Helical" evidence="7">
    <location>
        <begin position="27"/>
        <end position="45"/>
    </location>
</feature>
<evidence type="ECO:0000256" key="2">
    <source>
        <dbReference type="ARBA" id="ARBA00007430"/>
    </source>
</evidence>
<evidence type="ECO:0000256" key="1">
    <source>
        <dbReference type="ARBA" id="ARBA00004651"/>
    </source>
</evidence>
<dbReference type="Proteomes" id="UP000252586">
    <property type="component" value="Unassembled WGS sequence"/>
</dbReference>
<dbReference type="STRING" id="1210090.GCA_001613185_04465"/>
<keyword evidence="9" id="KW-1185">Reference proteome</keyword>
<comment type="similarity">
    <text evidence="2">Belongs to the polysaccharide synthase family.</text>
</comment>
<dbReference type="EMBL" id="QNRE01000002">
    <property type="protein sequence ID" value="RBO94394.1"/>
    <property type="molecule type" value="Genomic_DNA"/>
</dbReference>
<comment type="subcellular location">
    <subcellularLocation>
        <location evidence="1">Cell membrane</location>
        <topology evidence="1">Multi-pass membrane protein</topology>
    </subcellularLocation>
</comment>
<evidence type="ECO:0000313" key="9">
    <source>
        <dbReference type="Proteomes" id="UP000252586"/>
    </source>
</evidence>
<dbReference type="RefSeq" id="WP_067511158.1">
    <property type="nucleotide sequence ID" value="NZ_QNRE01000002.1"/>
</dbReference>
<evidence type="ECO:0000256" key="4">
    <source>
        <dbReference type="ARBA" id="ARBA00022692"/>
    </source>
</evidence>
<feature type="transmembrane region" description="Helical" evidence="7">
    <location>
        <begin position="51"/>
        <end position="78"/>
    </location>
</feature>
<organism evidence="8 9">
    <name type="scientific">Nocardia puris</name>
    <dbReference type="NCBI Taxonomy" id="208602"/>
    <lineage>
        <taxon>Bacteria</taxon>
        <taxon>Bacillati</taxon>
        <taxon>Actinomycetota</taxon>
        <taxon>Actinomycetes</taxon>
        <taxon>Mycobacteriales</taxon>
        <taxon>Nocardiaceae</taxon>
        <taxon>Nocardia</taxon>
    </lineage>
</organism>
<dbReference type="OrthoDB" id="4483827at2"/>
<reference evidence="8 9" key="1">
    <citation type="submission" date="2018-06" db="EMBL/GenBank/DDBJ databases">
        <title>Genomic Encyclopedia of Type Strains, Phase IV (KMG-IV): sequencing the most valuable type-strain genomes for metagenomic binning, comparative biology and taxonomic classification.</title>
        <authorList>
            <person name="Goeker M."/>
        </authorList>
    </citation>
    <scope>NUCLEOTIDE SEQUENCE [LARGE SCALE GENOMIC DNA]</scope>
    <source>
        <strain evidence="8 9">DSM 44599</strain>
    </source>
</reference>
<feature type="transmembrane region" description="Helical" evidence="7">
    <location>
        <begin position="174"/>
        <end position="194"/>
    </location>
</feature>
<keyword evidence="6 7" id="KW-0472">Membrane</keyword>
<dbReference type="PANTHER" id="PTHR30250:SF10">
    <property type="entry name" value="LIPOPOLYSACCHARIDE BIOSYNTHESIS PROTEIN WZXC"/>
    <property type="match status" value="1"/>
</dbReference>
<evidence type="ECO:0000313" key="8">
    <source>
        <dbReference type="EMBL" id="RBO94394.1"/>
    </source>
</evidence>
<evidence type="ECO:0000256" key="6">
    <source>
        <dbReference type="ARBA" id="ARBA00023136"/>
    </source>
</evidence>
<accession>A0A366DYQ5</accession>
<evidence type="ECO:0000256" key="5">
    <source>
        <dbReference type="ARBA" id="ARBA00022989"/>
    </source>
</evidence>
<keyword evidence="3" id="KW-1003">Cell membrane</keyword>
<proteinExistence type="inferred from homology"/>
<feature type="transmembrane region" description="Helical" evidence="7">
    <location>
        <begin position="382"/>
        <end position="402"/>
    </location>
</feature>
<dbReference type="InterPro" id="IPR002797">
    <property type="entry name" value="Polysacc_synth"/>
</dbReference>
<dbReference type="GO" id="GO:0005886">
    <property type="term" value="C:plasma membrane"/>
    <property type="evidence" value="ECO:0007669"/>
    <property type="project" value="UniProtKB-SubCell"/>
</dbReference>
<evidence type="ECO:0000256" key="7">
    <source>
        <dbReference type="SAM" id="Phobius"/>
    </source>
</evidence>
<dbReference type="PANTHER" id="PTHR30250">
    <property type="entry name" value="PST FAMILY PREDICTED COLANIC ACID TRANSPORTER"/>
    <property type="match status" value="1"/>
</dbReference>